<dbReference type="GO" id="GO:0043531">
    <property type="term" value="F:ADP binding"/>
    <property type="evidence" value="ECO:0007669"/>
    <property type="project" value="TreeGrafter"/>
</dbReference>
<comment type="caution">
    <text evidence="7">The sequence shown here is derived from an EMBL/GenBank/DDBJ whole genome shotgun (WGS) entry which is preliminary data.</text>
</comment>
<accession>A0A1J5NXR2</accession>
<dbReference type="GO" id="GO:0005829">
    <property type="term" value="C:cytosol"/>
    <property type="evidence" value="ECO:0007669"/>
    <property type="project" value="TreeGrafter"/>
</dbReference>
<dbReference type="GO" id="GO:0006096">
    <property type="term" value="P:glycolytic process"/>
    <property type="evidence" value="ECO:0007669"/>
    <property type="project" value="InterPro"/>
</dbReference>
<sequence>MTFRTLDDADLSGKRALVRVDFNVPMHEGEVSDDTRLRAALPTIAKLRAGGAKVILLAHFDRPKGKVVPEMSLAPIAPALAKVLGLPVAFAADCVGPVVADAIAAMWPRLMTVCPGRNTISTPIRPTITARPRRRRTRSPRIGIARTVISKGEANRIA</sequence>
<dbReference type="AlphaFoldDB" id="A0A1J5NXR2"/>
<dbReference type="PANTHER" id="PTHR11406:SF23">
    <property type="entry name" value="PHOSPHOGLYCERATE KINASE 1, CHLOROPLASTIC-RELATED"/>
    <property type="match status" value="1"/>
</dbReference>
<organism evidence="7">
    <name type="scientific">mine drainage metagenome</name>
    <dbReference type="NCBI Taxonomy" id="410659"/>
    <lineage>
        <taxon>unclassified sequences</taxon>
        <taxon>metagenomes</taxon>
        <taxon>ecological metagenomes</taxon>
    </lineage>
</organism>
<comment type="catalytic activity">
    <reaction evidence="1">
        <text>(2R)-3-phosphoglycerate + ATP = (2R)-3-phospho-glyceroyl phosphate + ADP</text>
        <dbReference type="Rhea" id="RHEA:14801"/>
        <dbReference type="ChEBI" id="CHEBI:30616"/>
        <dbReference type="ChEBI" id="CHEBI:57604"/>
        <dbReference type="ChEBI" id="CHEBI:58272"/>
        <dbReference type="ChEBI" id="CHEBI:456216"/>
        <dbReference type="EC" id="2.7.2.3"/>
    </reaction>
</comment>
<evidence type="ECO:0000256" key="1">
    <source>
        <dbReference type="ARBA" id="ARBA00000642"/>
    </source>
</evidence>
<reference evidence="7" key="1">
    <citation type="submission" date="2016-10" db="EMBL/GenBank/DDBJ databases">
        <title>Sequence of Gallionella enrichment culture.</title>
        <authorList>
            <person name="Poehlein A."/>
            <person name="Muehling M."/>
            <person name="Daniel R."/>
        </authorList>
    </citation>
    <scope>NUCLEOTIDE SEQUENCE</scope>
</reference>
<dbReference type="Gene3D" id="3.40.50.1260">
    <property type="entry name" value="Phosphoglycerate kinase, N-terminal domain"/>
    <property type="match status" value="1"/>
</dbReference>
<dbReference type="GO" id="GO:0005524">
    <property type="term" value="F:ATP binding"/>
    <property type="evidence" value="ECO:0007669"/>
    <property type="project" value="UniProtKB-KW"/>
</dbReference>
<evidence type="ECO:0000256" key="6">
    <source>
        <dbReference type="ARBA" id="ARBA00022840"/>
    </source>
</evidence>
<dbReference type="InterPro" id="IPR001576">
    <property type="entry name" value="Phosphoglycerate_kinase"/>
</dbReference>
<keyword evidence="5 7" id="KW-0418">Kinase</keyword>
<dbReference type="Pfam" id="PF00162">
    <property type="entry name" value="PGK"/>
    <property type="match status" value="1"/>
</dbReference>
<evidence type="ECO:0000256" key="2">
    <source>
        <dbReference type="ARBA" id="ARBA00013061"/>
    </source>
</evidence>
<gene>
    <name evidence="7" type="primary">pgk_16</name>
    <name evidence="7" type="ORF">GALL_548850</name>
</gene>
<dbReference type="SUPFAM" id="SSF53748">
    <property type="entry name" value="Phosphoglycerate kinase"/>
    <property type="match status" value="1"/>
</dbReference>
<evidence type="ECO:0000313" key="7">
    <source>
        <dbReference type="EMBL" id="OIQ63574.1"/>
    </source>
</evidence>
<dbReference type="PRINTS" id="PR00477">
    <property type="entry name" value="PHGLYCKINASE"/>
</dbReference>
<dbReference type="GO" id="GO:0006094">
    <property type="term" value="P:gluconeogenesis"/>
    <property type="evidence" value="ECO:0007669"/>
    <property type="project" value="TreeGrafter"/>
</dbReference>
<proteinExistence type="predicted"/>
<dbReference type="EC" id="2.7.2.3" evidence="2"/>
<protein>
    <recommendedName>
        <fullName evidence="2">phosphoglycerate kinase</fullName>
        <ecNumber evidence="2">2.7.2.3</ecNumber>
    </recommendedName>
</protein>
<dbReference type="EMBL" id="MLJW01008886">
    <property type="protein sequence ID" value="OIQ63574.1"/>
    <property type="molecule type" value="Genomic_DNA"/>
</dbReference>
<dbReference type="PANTHER" id="PTHR11406">
    <property type="entry name" value="PHOSPHOGLYCERATE KINASE"/>
    <property type="match status" value="1"/>
</dbReference>
<dbReference type="InterPro" id="IPR015824">
    <property type="entry name" value="Phosphoglycerate_kinase_N"/>
</dbReference>
<keyword evidence="4" id="KW-0547">Nucleotide-binding</keyword>
<dbReference type="GO" id="GO:0004618">
    <property type="term" value="F:phosphoglycerate kinase activity"/>
    <property type="evidence" value="ECO:0007669"/>
    <property type="project" value="UniProtKB-EC"/>
</dbReference>
<dbReference type="InterPro" id="IPR036043">
    <property type="entry name" value="Phosphoglycerate_kinase_sf"/>
</dbReference>
<evidence type="ECO:0000256" key="3">
    <source>
        <dbReference type="ARBA" id="ARBA00022679"/>
    </source>
</evidence>
<evidence type="ECO:0000256" key="5">
    <source>
        <dbReference type="ARBA" id="ARBA00022777"/>
    </source>
</evidence>
<keyword evidence="3 7" id="KW-0808">Transferase</keyword>
<name>A0A1J5NXR2_9ZZZZ</name>
<keyword evidence="6" id="KW-0067">ATP-binding</keyword>
<evidence type="ECO:0000256" key="4">
    <source>
        <dbReference type="ARBA" id="ARBA00022741"/>
    </source>
</evidence>